<evidence type="ECO:0000256" key="1">
    <source>
        <dbReference type="ARBA" id="ARBA00004123"/>
    </source>
</evidence>
<evidence type="ECO:0000256" key="4">
    <source>
        <dbReference type="ARBA" id="ARBA00023015"/>
    </source>
</evidence>
<dbReference type="SMART" id="SM00297">
    <property type="entry name" value="BROMO"/>
    <property type="match status" value="2"/>
</dbReference>
<reference evidence="12 13" key="1">
    <citation type="journal article" date="2010" name="Nat. Biotechnol.">
        <title>Genome sequence of the model mushroom Schizophyllum commune.</title>
        <authorList>
            <person name="Ohm R.A."/>
            <person name="de Jong J.F."/>
            <person name="Lugones L.G."/>
            <person name="Aerts A."/>
            <person name="Kothe E."/>
            <person name="Stajich J.E."/>
            <person name="de Vries R.P."/>
            <person name="Record E."/>
            <person name="Levasseur A."/>
            <person name="Baker S.E."/>
            <person name="Bartholomew K.A."/>
            <person name="Coutinho P.M."/>
            <person name="Erdmann S."/>
            <person name="Fowler T.J."/>
            <person name="Gathman A.C."/>
            <person name="Lombard V."/>
            <person name="Henrissat B."/>
            <person name="Knabe N."/>
            <person name="Kuees U."/>
            <person name="Lilly W.W."/>
            <person name="Lindquist E."/>
            <person name="Lucas S."/>
            <person name="Magnuson J.K."/>
            <person name="Piumi F."/>
            <person name="Raudaskoski M."/>
            <person name="Salamov A."/>
            <person name="Schmutz J."/>
            <person name="Schwarze F.W.M.R."/>
            <person name="vanKuyk P.A."/>
            <person name="Horton J.S."/>
            <person name="Grigoriev I.V."/>
            <person name="Woesten H.A.B."/>
        </authorList>
    </citation>
    <scope>NUCLEOTIDE SEQUENCE [LARGE SCALE GENOMIC DNA]</scope>
    <source>
        <strain evidence="13">H4-8 / FGSC 9210</strain>
    </source>
</reference>
<dbReference type="InterPro" id="IPR001487">
    <property type="entry name" value="Bromodomain"/>
</dbReference>
<evidence type="ECO:0000259" key="10">
    <source>
        <dbReference type="PROSITE" id="PS50014"/>
    </source>
</evidence>
<dbReference type="GeneID" id="9591021"/>
<dbReference type="InterPro" id="IPR037382">
    <property type="entry name" value="Rsc/polybromo"/>
</dbReference>
<keyword evidence="13" id="KW-1185">Reference proteome</keyword>
<feature type="compositionally biased region" description="Pro residues" evidence="9">
    <location>
        <begin position="115"/>
        <end position="127"/>
    </location>
</feature>
<evidence type="ECO:0000256" key="5">
    <source>
        <dbReference type="ARBA" id="ARBA00023117"/>
    </source>
</evidence>
<evidence type="ECO:0000256" key="3">
    <source>
        <dbReference type="ARBA" id="ARBA00022853"/>
    </source>
</evidence>
<dbReference type="InterPro" id="IPR036427">
    <property type="entry name" value="Bromodomain-like_sf"/>
</dbReference>
<dbReference type="SUPFAM" id="SSF47370">
    <property type="entry name" value="Bromodomain"/>
    <property type="match status" value="2"/>
</dbReference>
<dbReference type="FunCoup" id="D8Q1V5">
    <property type="interactions" value="156"/>
</dbReference>
<dbReference type="OMA" id="PPYWYLG"/>
<keyword evidence="5 8" id="KW-0103">Bromodomain</keyword>
<dbReference type="Gene3D" id="1.20.920.10">
    <property type="entry name" value="Bromodomain-like"/>
    <property type="match status" value="2"/>
</dbReference>
<dbReference type="Gene3D" id="2.30.30.490">
    <property type="match status" value="1"/>
</dbReference>
<feature type="region of interest" description="Disordered" evidence="9">
    <location>
        <begin position="114"/>
        <end position="192"/>
    </location>
</feature>
<comment type="subcellular location">
    <subcellularLocation>
        <location evidence="1">Nucleus</location>
    </subcellularLocation>
</comment>
<evidence type="ECO:0000256" key="8">
    <source>
        <dbReference type="PROSITE-ProRule" id="PRU00035"/>
    </source>
</evidence>
<evidence type="ECO:0000256" key="6">
    <source>
        <dbReference type="ARBA" id="ARBA00023163"/>
    </source>
</evidence>
<gene>
    <name evidence="12" type="ORF">SCHCODRAFT_76236</name>
</gene>
<dbReference type="HOGENOM" id="CLU_007728_1_0_1"/>
<accession>D8Q1V5</accession>
<feature type="compositionally biased region" description="Acidic residues" evidence="9">
    <location>
        <begin position="140"/>
        <end position="150"/>
    </location>
</feature>
<dbReference type="SMART" id="SM00439">
    <property type="entry name" value="BAH"/>
    <property type="match status" value="1"/>
</dbReference>
<keyword evidence="6" id="KW-0804">Transcription</keyword>
<dbReference type="PANTHER" id="PTHR16062:SF21">
    <property type="entry name" value="CHROMATIN STRUCTURE-REMODELING COMPLEX SUBUNIT RSC1-RELATED"/>
    <property type="match status" value="1"/>
</dbReference>
<evidence type="ECO:0000256" key="7">
    <source>
        <dbReference type="ARBA" id="ARBA00023242"/>
    </source>
</evidence>
<dbReference type="CDD" id="cd04717">
    <property type="entry name" value="BAH_polybromo"/>
    <property type="match status" value="1"/>
</dbReference>
<name>D8Q1V5_SCHCM</name>
<dbReference type="GO" id="GO:0006368">
    <property type="term" value="P:transcription elongation by RNA polymerase II"/>
    <property type="evidence" value="ECO:0007669"/>
    <property type="project" value="TreeGrafter"/>
</dbReference>
<dbReference type="PROSITE" id="PS50014">
    <property type="entry name" value="BROMODOMAIN_2"/>
    <property type="match status" value="1"/>
</dbReference>
<dbReference type="GO" id="GO:0006338">
    <property type="term" value="P:chromatin remodeling"/>
    <property type="evidence" value="ECO:0007669"/>
    <property type="project" value="InterPro"/>
</dbReference>
<dbReference type="RefSeq" id="XP_003033471.1">
    <property type="nucleotide sequence ID" value="XM_003033425.1"/>
</dbReference>
<feature type="domain" description="BAH" evidence="11">
    <location>
        <begin position="430"/>
        <end position="554"/>
    </location>
</feature>
<dbReference type="CDD" id="cd04369">
    <property type="entry name" value="Bromodomain"/>
    <property type="match status" value="1"/>
</dbReference>
<dbReference type="PROSITE" id="PS51038">
    <property type="entry name" value="BAH"/>
    <property type="match status" value="1"/>
</dbReference>
<dbReference type="GO" id="GO:0016586">
    <property type="term" value="C:RSC-type complex"/>
    <property type="evidence" value="ECO:0007669"/>
    <property type="project" value="InterPro"/>
</dbReference>
<dbReference type="GO" id="GO:0003682">
    <property type="term" value="F:chromatin binding"/>
    <property type="evidence" value="ECO:0007669"/>
    <property type="project" value="InterPro"/>
</dbReference>
<evidence type="ECO:0008006" key="14">
    <source>
        <dbReference type="Google" id="ProtNLM"/>
    </source>
</evidence>
<sequence length="760" mass="85003">MPVTPEQTAAIKEVISAITAVTGAPRKRRLAEMFMELVDREAWPQYYQYVPAPRSIEDTQRNLDANKYHNAIDVYTDLSLVFWNALFYNESGSQIAEDAKTLKVVLEREWRQRPILPPPRSKSPPPNSGQKVHNLPWREELEEEEEEEEAPPAPTPAATKATSVQPSTPAPAPVKSRPVEPQPVASTSRTAFPEPKVAEEVVDVEMLDPVDDYAISGPTLGSTERDPESEQIVEKLEKSCPPWPGFSEEGWAEDINSNKFSDIVHAIKSHKDVIGNRLALALESIPDSFTVPSASAHISVSLKQIETRTRHKSYTSAKDFDKDFAMLFLRGRRYYAITSESYGRVLLLQRLYQALTSSDPPTGPHYASNTNFAALAAGPGRVRPLHSGAQSQTPMASATVKARPPVEGVTGPRVNEANRYTVPEVHYKGWNLRFGDWVHLSNPDDPARPIVGQIYKCWVAQEGEPGQQGVTVSWYYRAEQTFHSSLRKFWENEVFKTSHFADHPLPDVIEKVALQFTARHVRGRPRPPHWYPGFPLYVCDSRYNDRDRVFVRIKNWASCVPEDLRIGDEYMPIFPFERTVYPRRYPSPFLRNDTSGTQHPGGLLDSPEQPVAPAQKRTTRRTAASATPATVAPTTTSYIAPPPQAEPAPAAPTVDRSIITVAGGYSAMGGTVSTHKLPPETVRRFARDPATNELLWFPAPPPNAPRPKGPQHSLEYLHFLVEKRKRKRETSESMEVDGAHPPRRTVAEILRAAELEAGLQ</sequence>
<proteinExistence type="predicted"/>
<dbReference type="VEuPathDB" id="FungiDB:SCHCODRAFT_02494160"/>
<evidence type="ECO:0000259" key="11">
    <source>
        <dbReference type="PROSITE" id="PS51038"/>
    </source>
</evidence>
<dbReference type="InterPro" id="IPR001025">
    <property type="entry name" value="BAH_dom"/>
</dbReference>
<keyword evidence="3" id="KW-0156">Chromatin regulator</keyword>
<feature type="compositionally biased region" description="Low complexity" evidence="9">
    <location>
        <begin position="612"/>
        <end position="636"/>
    </location>
</feature>
<dbReference type="InParanoid" id="D8Q1V5"/>
<dbReference type="STRING" id="578458.D8Q1V5"/>
<evidence type="ECO:0000256" key="9">
    <source>
        <dbReference type="SAM" id="MobiDB-lite"/>
    </source>
</evidence>
<dbReference type="Pfam" id="PF01426">
    <property type="entry name" value="BAH"/>
    <property type="match status" value="1"/>
</dbReference>
<dbReference type="eggNOG" id="KOG1827">
    <property type="taxonomic scope" value="Eukaryota"/>
</dbReference>
<dbReference type="OrthoDB" id="1742084at2759"/>
<feature type="compositionally biased region" description="Pro residues" evidence="9">
    <location>
        <begin position="640"/>
        <end position="650"/>
    </location>
</feature>
<dbReference type="AlphaFoldDB" id="D8Q1V5"/>
<evidence type="ECO:0000313" key="12">
    <source>
        <dbReference type="EMBL" id="EFI98568.1"/>
    </source>
</evidence>
<dbReference type="KEGG" id="scm:SCHCO_02494160"/>
<dbReference type="PANTHER" id="PTHR16062">
    <property type="entry name" value="SWI/SNF-RELATED"/>
    <property type="match status" value="1"/>
</dbReference>
<dbReference type="Pfam" id="PF00439">
    <property type="entry name" value="Bromodomain"/>
    <property type="match status" value="1"/>
</dbReference>
<dbReference type="Proteomes" id="UP000007431">
    <property type="component" value="Unassembled WGS sequence"/>
</dbReference>
<evidence type="ECO:0000256" key="2">
    <source>
        <dbReference type="ARBA" id="ARBA00022737"/>
    </source>
</evidence>
<dbReference type="EMBL" id="GL377305">
    <property type="protein sequence ID" value="EFI98568.1"/>
    <property type="molecule type" value="Genomic_DNA"/>
</dbReference>
<feature type="region of interest" description="Disordered" evidence="9">
    <location>
        <begin position="385"/>
        <end position="412"/>
    </location>
</feature>
<protein>
    <recommendedName>
        <fullName evidence="14">BAH domain-containing protein</fullName>
    </recommendedName>
</protein>
<feature type="domain" description="Bromo" evidence="10">
    <location>
        <begin position="26"/>
        <end position="96"/>
    </location>
</feature>
<evidence type="ECO:0000313" key="13">
    <source>
        <dbReference type="Proteomes" id="UP000007431"/>
    </source>
</evidence>
<feature type="region of interest" description="Disordered" evidence="9">
    <location>
        <begin position="587"/>
        <end position="652"/>
    </location>
</feature>
<keyword evidence="4" id="KW-0805">Transcription regulation</keyword>
<dbReference type="PRINTS" id="PR00503">
    <property type="entry name" value="BROMODOMAIN"/>
</dbReference>
<keyword evidence="2" id="KW-0677">Repeat</keyword>
<organism evidence="13">
    <name type="scientific">Schizophyllum commune (strain H4-8 / FGSC 9210)</name>
    <name type="common">Split gill fungus</name>
    <dbReference type="NCBI Taxonomy" id="578458"/>
    <lineage>
        <taxon>Eukaryota</taxon>
        <taxon>Fungi</taxon>
        <taxon>Dikarya</taxon>
        <taxon>Basidiomycota</taxon>
        <taxon>Agaricomycotina</taxon>
        <taxon>Agaricomycetes</taxon>
        <taxon>Agaricomycetidae</taxon>
        <taxon>Agaricales</taxon>
        <taxon>Schizophyllaceae</taxon>
        <taxon>Schizophyllum</taxon>
    </lineage>
</organism>
<dbReference type="InterPro" id="IPR043151">
    <property type="entry name" value="BAH_sf"/>
</dbReference>
<keyword evidence="7" id="KW-0539">Nucleus</keyword>